<proteinExistence type="predicted"/>
<gene>
    <name evidence="2" type="ORF">E2C01_097026</name>
</gene>
<sequence length="82" mass="8859">MGHVRVEASEAVGWRNGEAVVRSGVGAWQRRGARQGETCQDRFRLMEKMESKGKRGGGQEGRSGAGKRCGCGRVGVHRGKAF</sequence>
<reference evidence="2 3" key="1">
    <citation type="submission" date="2019-05" db="EMBL/GenBank/DDBJ databases">
        <title>Another draft genome of Portunus trituberculatus and its Hox gene families provides insights of decapod evolution.</title>
        <authorList>
            <person name="Jeong J.-H."/>
            <person name="Song I."/>
            <person name="Kim S."/>
            <person name="Choi T."/>
            <person name="Kim D."/>
            <person name="Ryu S."/>
            <person name="Kim W."/>
        </authorList>
    </citation>
    <scope>NUCLEOTIDE SEQUENCE [LARGE SCALE GENOMIC DNA]</scope>
    <source>
        <tissue evidence="2">Muscle</tissue>
    </source>
</reference>
<evidence type="ECO:0000313" key="3">
    <source>
        <dbReference type="Proteomes" id="UP000324222"/>
    </source>
</evidence>
<accession>A0A5B7K4L0</accession>
<comment type="caution">
    <text evidence="2">The sequence shown here is derived from an EMBL/GenBank/DDBJ whole genome shotgun (WGS) entry which is preliminary data.</text>
</comment>
<keyword evidence="3" id="KW-1185">Reference proteome</keyword>
<dbReference type="EMBL" id="VSRR010127379">
    <property type="protein sequence ID" value="MPD01494.1"/>
    <property type="molecule type" value="Genomic_DNA"/>
</dbReference>
<evidence type="ECO:0000313" key="2">
    <source>
        <dbReference type="EMBL" id="MPD01494.1"/>
    </source>
</evidence>
<feature type="region of interest" description="Disordered" evidence="1">
    <location>
        <begin position="49"/>
        <end position="82"/>
    </location>
</feature>
<protein>
    <submittedName>
        <fullName evidence="2">Uncharacterized protein</fullName>
    </submittedName>
</protein>
<name>A0A5B7K4L0_PORTR</name>
<dbReference type="Proteomes" id="UP000324222">
    <property type="component" value="Unassembled WGS sequence"/>
</dbReference>
<organism evidence="2 3">
    <name type="scientific">Portunus trituberculatus</name>
    <name type="common">Swimming crab</name>
    <name type="synonym">Neptunus trituberculatus</name>
    <dbReference type="NCBI Taxonomy" id="210409"/>
    <lineage>
        <taxon>Eukaryota</taxon>
        <taxon>Metazoa</taxon>
        <taxon>Ecdysozoa</taxon>
        <taxon>Arthropoda</taxon>
        <taxon>Crustacea</taxon>
        <taxon>Multicrustacea</taxon>
        <taxon>Malacostraca</taxon>
        <taxon>Eumalacostraca</taxon>
        <taxon>Eucarida</taxon>
        <taxon>Decapoda</taxon>
        <taxon>Pleocyemata</taxon>
        <taxon>Brachyura</taxon>
        <taxon>Eubrachyura</taxon>
        <taxon>Portunoidea</taxon>
        <taxon>Portunidae</taxon>
        <taxon>Portuninae</taxon>
        <taxon>Portunus</taxon>
    </lineage>
</organism>
<evidence type="ECO:0000256" key="1">
    <source>
        <dbReference type="SAM" id="MobiDB-lite"/>
    </source>
</evidence>
<feature type="compositionally biased region" description="Gly residues" evidence="1">
    <location>
        <begin position="56"/>
        <end position="73"/>
    </location>
</feature>
<dbReference type="AlphaFoldDB" id="A0A5B7K4L0"/>